<dbReference type="GO" id="GO:0016787">
    <property type="term" value="F:hydrolase activity"/>
    <property type="evidence" value="ECO:0007669"/>
    <property type="project" value="UniProtKB-KW"/>
</dbReference>
<gene>
    <name evidence="5" type="ORF">SAMN04489708_1512</name>
</gene>
<protein>
    <recommendedName>
        <fullName evidence="3">Carboxylic ester hydrolase</fullName>
        <ecNumber evidence="3">3.1.1.-</ecNumber>
    </recommendedName>
</protein>
<feature type="domain" description="Carboxylesterase type B" evidence="4">
    <location>
        <begin position="68"/>
        <end position="608"/>
    </location>
</feature>
<dbReference type="PROSITE" id="PS00122">
    <property type="entry name" value="CARBOXYLESTERASE_B_1"/>
    <property type="match status" value="1"/>
</dbReference>
<dbReference type="PROSITE" id="PS51257">
    <property type="entry name" value="PROKAR_LIPOPROTEIN"/>
    <property type="match status" value="1"/>
</dbReference>
<dbReference type="PANTHER" id="PTHR11559">
    <property type="entry name" value="CARBOXYLESTERASE"/>
    <property type="match status" value="1"/>
</dbReference>
<keyword evidence="3" id="KW-0732">Signal</keyword>
<dbReference type="Proteomes" id="UP000199317">
    <property type="component" value="Unassembled WGS sequence"/>
</dbReference>
<name>A0A1H0WS38_9BURK</name>
<dbReference type="RefSeq" id="WP_092840126.1">
    <property type="nucleotide sequence ID" value="NZ_CP028290.1"/>
</dbReference>
<dbReference type="AlphaFoldDB" id="A0A1H0WS38"/>
<keyword evidence="2 3" id="KW-0378">Hydrolase</keyword>
<feature type="chain" id="PRO_5011328414" description="Carboxylic ester hydrolase" evidence="3">
    <location>
        <begin position="21"/>
        <end position="639"/>
    </location>
</feature>
<evidence type="ECO:0000256" key="2">
    <source>
        <dbReference type="ARBA" id="ARBA00022801"/>
    </source>
</evidence>
<feature type="signal peptide" evidence="3">
    <location>
        <begin position="1"/>
        <end position="20"/>
    </location>
</feature>
<sequence length="639" mass="66530">MRHPHTIRGAWLALSAAVLAGTGCSMHRTDHEATAAPAPACASGTTATFGNGASACGSQASVTPAGGSPVAVNTYLGIQYARAGRFQPPQLYAPTGSNVPQTAPGAFCPQSNSTVFRNQSEDCLYLNVFTPQSALGASRPLPVLFFIHGGAFVEGSGYQPSPNGNVLDGSYLAATGNMVVVTINYRLGALGFLALGRVDKRVDPSGTLQGNFGILDQQQAMQWVQQYIRAFGGDPARVTVAGESAGAMSTGLHLFAAPGSAKLFQAAIMESNPVGSVYRTPAKAHELGELFRLSLCAHMKDCLKREPILKNATLQEIIDTQSLKAPPSEDKAGATARMQTSVPPLVALLGEAAPQVQDGLPWSPTLDGTVIAGQPLAGYAATSTGPMPAKPFVFGINRDEGVVFADMAYLSLQDKLSPVAVNNIVVPWVWGRDSAKAITGYTVQGAAPYKAPAASAPIYMDNGSAVTMSHIINDFAFRCGNLAMAGRGAVANAKASPVLPAFGYLFAQAPIFNLYRTGPQRTPVPACQPDAGNVCHANEIPYVFNTIGQLDPQRPVPRADQALSQTMAAAWASFVNNPSSPAPWAASGSLPTRWTPYAGLSSPLVQWNTAGDSSVSASTIDQGANCSALWNTIAPIGGN</sequence>
<dbReference type="InterPro" id="IPR019826">
    <property type="entry name" value="Carboxylesterase_B_AS"/>
</dbReference>
<evidence type="ECO:0000313" key="5">
    <source>
        <dbReference type="EMBL" id="SDP93392.1"/>
    </source>
</evidence>
<dbReference type="OrthoDB" id="9775851at2"/>
<dbReference type="Pfam" id="PF00135">
    <property type="entry name" value="COesterase"/>
    <property type="match status" value="1"/>
</dbReference>
<evidence type="ECO:0000259" key="4">
    <source>
        <dbReference type="Pfam" id="PF00135"/>
    </source>
</evidence>
<evidence type="ECO:0000256" key="3">
    <source>
        <dbReference type="RuleBase" id="RU361235"/>
    </source>
</evidence>
<dbReference type="Gene3D" id="3.40.50.1820">
    <property type="entry name" value="alpha/beta hydrolase"/>
    <property type="match status" value="1"/>
</dbReference>
<dbReference type="InterPro" id="IPR050309">
    <property type="entry name" value="Type-B_Carboxylest/Lipase"/>
</dbReference>
<proteinExistence type="inferred from homology"/>
<accession>A0A1H0WS38</accession>
<dbReference type="PROSITE" id="PS00941">
    <property type="entry name" value="CARBOXYLESTERASE_B_2"/>
    <property type="match status" value="1"/>
</dbReference>
<evidence type="ECO:0000256" key="1">
    <source>
        <dbReference type="ARBA" id="ARBA00005964"/>
    </source>
</evidence>
<dbReference type="InterPro" id="IPR029058">
    <property type="entry name" value="AB_hydrolase_fold"/>
</dbReference>
<reference evidence="6" key="1">
    <citation type="submission" date="2016-10" db="EMBL/GenBank/DDBJ databases">
        <authorList>
            <person name="Varghese N."/>
            <person name="Submissions S."/>
        </authorList>
    </citation>
    <scope>NUCLEOTIDE SEQUENCE [LARGE SCALE GENOMIC DNA]</scope>
    <source>
        <strain evidence="6">DSM 17101</strain>
    </source>
</reference>
<organism evidence="5 6">
    <name type="scientific">Paracidovorax cattleyae</name>
    <dbReference type="NCBI Taxonomy" id="80868"/>
    <lineage>
        <taxon>Bacteria</taxon>
        <taxon>Pseudomonadati</taxon>
        <taxon>Pseudomonadota</taxon>
        <taxon>Betaproteobacteria</taxon>
        <taxon>Burkholderiales</taxon>
        <taxon>Comamonadaceae</taxon>
        <taxon>Paracidovorax</taxon>
    </lineage>
</organism>
<dbReference type="SUPFAM" id="SSF53474">
    <property type="entry name" value="alpha/beta-Hydrolases"/>
    <property type="match status" value="1"/>
</dbReference>
<dbReference type="EMBL" id="FNJL01000051">
    <property type="protein sequence ID" value="SDP93392.1"/>
    <property type="molecule type" value="Genomic_DNA"/>
</dbReference>
<dbReference type="InterPro" id="IPR002018">
    <property type="entry name" value="CarbesteraseB"/>
</dbReference>
<dbReference type="EC" id="3.1.1.-" evidence="3"/>
<comment type="similarity">
    <text evidence="1 3">Belongs to the type-B carboxylesterase/lipase family.</text>
</comment>
<keyword evidence="6" id="KW-1185">Reference proteome</keyword>
<evidence type="ECO:0000313" key="6">
    <source>
        <dbReference type="Proteomes" id="UP000199317"/>
    </source>
</evidence>
<dbReference type="InterPro" id="IPR019819">
    <property type="entry name" value="Carboxylesterase_B_CS"/>
</dbReference>